<gene>
    <name evidence="1" type="ORF">DPMN_117128</name>
</gene>
<protein>
    <submittedName>
        <fullName evidence="1">Uncharacterized protein</fullName>
    </submittedName>
</protein>
<dbReference type="EMBL" id="JAIWYP010000004">
    <property type="protein sequence ID" value="KAH3843606.1"/>
    <property type="molecule type" value="Genomic_DNA"/>
</dbReference>
<accession>A0A9D4KPT7</accession>
<proteinExistence type="predicted"/>
<name>A0A9D4KPT7_DREPO</name>
<sequence length="114" mass="13079">MKCDFYSIIGTNLLSKFHEDRTRNVASECLQTKCGRRTDGRTDNGQRPITNAHLSNQIISIKLLTKFGEDRMPGMAHIKLVTKFDNMLQLLTKCDIMLNIKLLTKFGEDRMKTT</sequence>
<evidence type="ECO:0000313" key="2">
    <source>
        <dbReference type="Proteomes" id="UP000828390"/>
    </source>
</evidence>
<dbReference type="Proteomes" id="UP000828390">
    <property type="component" value="Unassembled WGS sequence"/>
</dbReference>
<evidence type="ECO:0000313" key="1">
    <source>
        <dbReference type="EMBL" id="KAH3843606.1"/>
    </source>
</evidence>
<dbReference type="AlphaFoldDB" id="A0A9D4KPT7"/>
<comment type="caution">
    <text evidence="1">The sequence shown here is derived from an EMBL/GenBank/DDBJ whole genome shotgun (WGS) entry which is preliminary data.</text>
</comment>
<reference evidence="1" key="2">
    <citation type="submission" date="2020-11" db="EMBL/GenBank/DDBJ databases">
        <authorList>
            <person name="McCartney M.A."/>
            <person name="Auch B."/>
            <person name="Kono T."/>
            <person name="Mallez S."/>
            <person name="Becker A."/>
            <person name="Gohl D.M."/>
            <person name="Silverstein K.A.T."/>
            <person name="Koren S."/>
            <person name="Bechman K.B."/>
            <person name="Herman A."/>
            <person name="Abrahante J.E."/>
            <person name="Garbe J."/>
        </authorList>
    </citation>
    <scope>NUCLEOTIDE SEQUENCE</scope>
    <source>
        <strain evidence="1">Duluth1</strain>
        <tissue evidence="1">Whole animal</tissue>
    </source>
</reference>
<organism evidence="1 2">
    <name type="scientific">Dreissena polymorpha</name>
    <name type="common">Zebra mussel</name>
    <name type="synonym">Mytilus polymorpha</name>
    <dbReference type="NCBI Taxonomy" id="45954"/>
    <lineage>
        <taxon>Eukaryota</taxon>
        <taxon>Metazoa</taxon>
        <taxon>Spiralia</taxon>
        <taxon>Lophotrochozoa</taxon>
        <taxon>Mollusca</taxon>
        <taxon>Bivalvia</taxon>
        <taxon>Autobranchia</taxon>
        <taxon>Heteroconchia</taxon>
        <taxon>Euheterodonta</taxon>
        <taxon>Imparidentia</taxon>
        <taxon>Neoheterodontei</taxon>
        <taxon>Myida</taxon>
        <taxon>Dreissenoidea</taxon>
        <taxon>Dreissenidae</taxon>
        <taxon>Dreissena</taxon>
    </lineage>
</organism>
<reference evidence="1" key="1">
    <citation type="journal article" date="2019" name="bioRxiv">
        <title>The Genome of the Zebra Mussel, Dreissena polymorpha: A Resource for Invasive Species Research.</title>
        <authorList>
            <person name="McCartney M.A."/>
            <person name="Auch B."/>
            <person name="Kono T."/>
            <person name="Mallez S."/>
            <person name="Zhang Y."/>
            <person name="Obille A."/>
            <person name="Becker A."/>
            <person name="Abrahante J.E."/>
            <person name="Garbe J."/>
            <person name="Badalamenti J.P."/>
            <person name="Herman A."/>
            <person name="Mangelson H."/>
            <person name="Liachko I."/>
            <person name="Sullivan S."/>
            <person name="Sone E.D."/>
            <person name="Koren S."/>
            <person name="Silverstein K.A.T."/>
            <person name="Beckman K.B."/>
            <person name="Gohl D.M."/>
        </authorList>
    </citation>
    <scope>NUCLEOTIDE SEQUENCE</scope>
    <source>
        <strain evidence="1">Duluth1</strain>
        <tissue evidence="1">Whole animal</tissue>
    </source>
</reference>
<keyword evidence="2" id="KW-1185">Reference proteome</keyword>